<evidence type="ECO:0000256" key="1">
    <source>
        <dbReference type="ARBA" id="ARBA00008007"/>
    </source>
</evidence>
<dbReference type="PANTHER" id="PTHR47505">
    <property type="entry name" value="DNA UTILIZATION PROTEIN YHGH"/>
    <property type="match status" value="1"/>
</dbReference>
<dbReference type="EMBL" id="JTHE02000003">
    <property type="protein sequence ID" value="NEV69810.1"/>
    <property type="molecule type" value="Genomic_DNA"/>
</dbReference>
<reference evidence="2" key="3">
    <citation type="submission" date="2020-02" db="EMBL/GenBank/DDBJ databases">
        <authorList>
            <person name="Sarangi A.N."/>
            <person name="Ghosh S."/>
            <person name="Mukherjee M."/>
            <person name="Tripathy S."/>
        </authorList>
    </citation>
    <scope>NUCLEOTIDE SEQUENCE</scope>
    <source>
        <strain evidence="2">BDU141951</strain>
    </source>
</reference>
<name>A0A0C1YAP9_9CYAN</name>
<dbReference type="SUPFAM" id="SSF53271">
    <property type="entry name" value="PRTase-like"/>
    <property type="match status" value="1"/>
</dbReference>
<dbReference type="InterPro" id="IPR000836">
    <property type="entry name" value="PRTase_dom"/>
</dbReference>
<comment type="similarity">
    <text evidence="1">Belongs to the ComF/GntX family.</text>
</comment>
<proteinExistence type="inferred from homology"/>
<dbReference type="AlphaFoldDB" id="A0A0C1YAP9"/>
<sequence length="226" mass="24824">MLTQSLRSFTNLFLQQPCPLCDRPSPQALCPNCWAQVSRTAPSQPSQTAPQALPVLTWATYQGALKRAIAALKYDQHPELALPLGSALGQRWQQSPLTRRSPLVVPIPMFAAKQRERGYNQAELIAKAFCHQTGLTLVRQGLVRQRATAPQFGLGMEARRQNLAGAFSMGKAFQQRPQQPVLLLDDIYTTGTTVQIAAQELRRCGISVCGVATVARAVMEQAQSEQ</sequence>
<evidence type="ECO:0000313" key="2">
    <source>
        <dbReference type="EMBL" id="NEV69810.1"/>
    </source>
</evidence>
<protein>
    <submittedName>
        <fullName evidence="2">ComF family protein</fullName>
    </submittedName>
</protein>
<reference evidence="2" key="2">
    <citation type="journal article" date="2015" name="Genome Announc.">
        <title>Draft Genome Sequence of Filamentous Marine Cyanobacterium Lyngbya confervoides Strain BDU141951.</title>
        <authorList>
            <person name="Chandrababunaidu M.M."/>
            <person name="Sen D."/>
            <person name="Tripathy S."/>
        </authorList>
    </citation>
    <scope>NUCLEOTIDE SEQUENCE</scope>
    <source>
        <strain evidence="2">BDU141951</strain>
    </source>
</reference>
<dbReference type="CDD" id="cd06223">
    <property type="entry name" value="PRTases_typeI"/>
    <property type="match status" value="1"/>
</dbReference>
<dbReference type="InterPro" id="IPR051910">
    <property type="entry name" value="ComF/GntX_DNA_util-trans"/>
</dbReference>
<reference evidence="2" key="1">
    <citation type="submission" date="2014-11" db="EMBL/GenBank/DDBJ databases">
        <authorList>
            <person name="Malar M.C."/>
            <person name="Sen D."/>
            <person name="Tripathy S."/>
        </authorList>
    </citation>
    <scope>NUCLEOTIDE SEQUENCE</scope>
    <source>
        <strain evidence="2">BDU141951</strain>
    </source>
</reference>
<gene>
    <name evidence="2" type="ORF">QQ91_022195</name>
</gene>
<dbReference type="PANTHER" id="PTHR47505:SF1">
    <property type="entry name" value="DNA UTILIZATION PROTEIN YHGH"/>
    <property type="match status" value="1"/>
</dbReference>
<dbReference type="Gene3D" id="3.40.50.2020">
    <property type="match status" value="1"/>
</dbReference>
<dbReference type="InterPro" id="IPR029057">
    <property type="entry name" value="PRTase-like"/>
</dbReference>
<accession>A0A0C1YAP9</accession>
<organism evidence="2">
    <name type="scientific">Lyngbya confervoides BDU141951</name>
    <dbReference type="NCBI Taxonomy" id="1574623"/>
    <lineage>
        <taxon>Bacteria</taxon>
        <taxon>Bacillati</taxon>
        <taxon>Cyanobacteriota</taxon>
        <taxon>Cyanophyceae</taxon>
        <taxon>Oscillatoriophycideae</taxon>
        <taxon>Oscillatoriales</taxon>
        <taxon>Microcoleaceae</taxon>
        <taxon>Lyngbya</taxon>
    </lineage>
</organism>
<comment type="caution">
    <text evidence="2">The sequence shown here is derived from an EMBL/GenBank/DDBJ whole genome shotgun (WGS) entry which is preliminary data.</text>
</comment>